<feature type="domain" description="NADH:ubiquinone oxidoreductase chain 4 N-terminal" evidence="18">
    <location>
        <begin position="1"/>
        <end position="110"/>
    </location>
</feature>
<evidence type="ECO:0000259" key="17">
    <source>
        <dbReference type="Pfam" id="PF00361"/>
    </source>
</evidence>
<dbReference type="NCBIfam" id="TIGR01972">
    <property type="entry name" value="NDH_I_M"/>
    <property type="match status" value="1"/>
</dbReference>
<comment type="subcellular location">
    <subcellularLocation>
        <location evidence="1 16">Mitochondrion membrane</location>
        <topology evidence="1 16">Multi-pass membrane protein</topology>
    </subcellularLocation>
</comment>
<reference evidence="19" key="1">
    <citation type="journal article" date="2009" name="Mol. Phylogenet. Evol.">
        <title>Stickleback phylogenies resolved: evidence from mitochondrial genomes and 11 nuclear genes.</title>
        <authorList>
            <person name="Kawahara R."/>
            <person name="Miya M."/>
            <person name="Mabuchi K."/>
            <person name="Near T.J."/>
            <person name="Nishida M."/>
        </authorList>
    </citation>
    <scope>NUCLEOTIDE SEQUENCE</scope>
    <source>
        <tissue evidence="19">Muscle</tissue>
    </source>
</reference>
<feature type="transmembrane region" description="Helical" evidence="16">
    <location>
        <begin position="195"/>
        <end position="217"/>
    </location>
</feature>
<dbReference type="PANTHER" id="PTHR43507">
    <property type="entry name" value="NADH-UBIQUINONE OXIDOREDUCTASE CHAIN 4"/>
    <property type="match status" value="1"/>
</dbReference>
<evidence type="ECO:0000259" key="18">
    <source>
        <dbReference type="Pfam" id="PF01059"/>
    </source>
</evidence>
<evidence type="ECO:0000256" key="9">
    <source>
        <dbReference type="ARBA" id="ARBA00022982"/>
    </source>
</evidence>
<feature type="transmembrane region" description="Helical" evidence="16">
    <location>
        <begin position="93"/>
        <end position="111"/>
    </location>
</feature>
<dbReference type="RefSeq" id="YP_002317359.1">
    <property type="nucleotide sequence ID" value="NC_011580.1"/>
</dbReference>
<keyword evidence="12 16" id="KW-0830">Ubiquinone</keyword>
<feature type="transmembrane region" description="Helical" evidence="16">
    <location>
        <begin position="286"/>
        <end position="304"/>
    </location>
</feature>
<evidence type="ECO:0000256" key="4">
    <source>
        <dbReference type="ARBA" id="ARBA00021006"/>
    </source>
</evidence>
<feature type="transmembrane region" description="Helical" evidence="16">
    <location>
        <begin position="21"/>
        <end position="42"/>
    </location>
</feature>
<comment type="catalytic activity">
    <reaction evidence="15 16">
        <text>a ubiquinone + NADH + 5 H(+)(in) = a ubiquinol + NAD(+) + 4 H(+)(out)</text>
        <dbReference type="Rhea" id="RHEA:29091"/>
        <dbReference type="Rhea" id="RHEA-COMP:9565"/>
        <dbReference type="Rhea" id="RHEA-COMP:9566"/>
        <dbReference type="ChEBI" id="CHEBI:15378"/>
        <dbReference type="ChEBI" id="CHEBI:16389"/>
        <dbReference type="ChEBI" id="CHEBI:17976"/>
        <dbReference type="ChEBI" id="CHEBI:57540"/>
        <dbReference type="ChEBI" id="CHEBI:57945"/>
        <dbReference type="EC" id="7.1.1.2"/>
    </reaction>
</comment>
<keyword evidence="10 16" id="KW-1133">Transmembrane helix</keyword>
<dbReference type="GO" id="GO:0003954">
    <property type="term" value="F:NADH dehydrogenase activity"/>
    <property type="evidence" value="ECO:0007669"/>
    <property type="project" value="TreeGrafter"/>
</dbReference>
<evidence type="ECO:0000256" key="8">
    <source>
        <dbReference type="ARBA" id="ARBA00022967"/>
    </source>
</evidence>
<feature type="transmembrane region" description="Helical" evidence="16">
    <location>
        <begin position="390"/>
        <end position="413"/>
    </location>
</feature>
<comment type="function">
    <text evidence="16">Core subunit of the mitochondrial membrane respiratory chain NADH dehydrogenase (Complex I) which catalyzes electron transfer from NADH through the respiratory chain, using ubiquinone as an electron acceptor. Essential for the catalytic activity and assembly of complex I.</text>
</comment>
<keyword evidence="9 16" id="KW-0249">Electron transport</keyword>
<keyword evidence="7 16" id="KW-0812">Transmembrane</keyword>
<feature type="transmembrane region" description="Helical" evidence="16">
    <location>
        <begin position="146"/>
        <end position="168"/>
    </location>
</feature>
<evidence type="ECO:0000313" key="19">
    <source>
        <dbReference type="EMBL" id="BAG83075.1"/>
    </source>
</evidence>
<dbReference type="GO" id="GO:0015990">
    <property type="term" value="P:electron transport coupled proton transport"/>
    <property type="evidence" value="ECO:0007669"/>
    <property type="project" value="TreeGrafter"/>
</dbReference>
<evidence type="ECO:0000256" key="7">
    <source>
        <dbReference type="ARBA" id="ARBA00022692"/>
    </source>
</evidence>
<keyword evidence="11 16" id="KW-0520">NAD</keyword>
<evidence type="ECO:0000256" key="10">
    <source>
        <dbReference type="ARBA" id="ARBA00022989"/>
    </source>
</evidence>
<dbReference type="CTD" id="4538"/>
<protein>
    <recommendedName>
        <fullName evidence="4 16">NADH-ubiquinone oxidoreductase chain 4</fullName>
        <ecNumber evidence="3 16">7.1.1.2</ecNumber>
    </recommendedName>
</protein>
<dbReference type="GO" id="GO:0042773">
    <property type="term" value="P:ATP synthesis coupled electron transport"/>
    <property type="evidence" value="ECO:0007669"/>
    <property type="project" value="InterPro"/>
</dbReference>
<dbReference type="GO" id="GO:0008137">
    <property type="term" value="F:NADH dehydrogenase (ubiquinone) activity"/>
    <property type="evidence" value="ECO:0007669"/>
    <property type="project" value="UniProtKB-UniRule"/>
</dbReference>
<dbReference type="InterPro" id="IPR003918">
    <property type="entry name" value="NADH_UbQ_OxRdtase"/>
</dbReference>
<proteinExistence type="inferred from homology"/>
<dbReference type="Pfam" id="PF00361">
    <property type="entry name" value="Proton_antipo_M"/>
    <property type="match status" value="1"/>
</dbReference>
<keyword evidence="14 16" id="KW-0472">Membrane</keyword>
<keyword evidence="8" id="KW-1278">Translocase</keyword>
<dbReference type="PRINTS" id="PR01437">
    <property type="entry name" value="NUOXDRDTASE4"/>
</dbReference>
<feature type="transmembrane region" description="Helical" evidence="16">
    <location>
        <begin position="352"/>
        <end position="370"/>
    </location>
</feature>
<dbReference type="EMBL" id="AB445126">
    <property type="protein sequence ID" value="BAG83075.1"/>
    <property type="molecule type" value="Genomic_DNA"/>
</dbReference>
<evidence type="ECO:0000256" key="11">
    <source>
        <dbReference type="ARBA" id="ARBA00023027"/>
    </source>
</evidence>
<evidence type="ECO:0000256" key="15">
    <source>
        <dbReference type="ARBA" id="ARBA00049551"/>
    </source>
</evidence>
<sequence length="460" mass="51443">MLKILIPTLMLIPTTWLTKANWLWPLTLAYSLLIAVLSLTWFANMNETGWTSLNSYLATDSLSTPLLVLTCWLLPLMIIASQNHTATEPLNRQRVYITLLTSLQIFLILAFGATEIIMFYVMFEATLIPTLVIITRWGNQTERLNAGLYFLFYTLAGSLPLLVSLLLLQNTEGTLSLLTLQYSDPFQLTTFADKLWWASCFLAFLVKMPLYGVHLWLPKAHVEAPIAGSMILAAVLLKLGGYGMIRMIVMLDPLTKDLGYPFIIFALWGVVMTGSICLRQTDLKSLIAYSSVSHMGLVVAAILIQTPWSLSGALTLMIAHGLASSALFCLANTNYERTHNRTLLLARGLQMALPLMTTWWFVASLANLGLPPLPNLMGELLIITSLFNWSWWTITLTGAGTLITVSYSLYMFIMTQRGPLPTHMIALDPSHTREHLIMALHLIPLLLLVLKPELVWGWTT</sequence>
<feature type="transmembrane region" description="Helical" evidence="16">
    <location>
        <begin position="62"/>
        <end position="81"/>
    </location>
</feature>
<dbReference type="PANTHER" id="PTHR43507:SF20">
    <property type="entry name" value="NADH-UBIQUINONE OXIDOREDUCTASE CHAIN 4"/>
    <property type="match status" value="1"/>
</dbReference>
<dbReference type="GeneID" id="7042894"/>
<dbReference type="InterPro" id="IPR010227">
    <property type="entry name" value="NADH_Q_OxRdtase_chainM/4"/>
</dbReference>
<feature type="domain" description="NADH:quinone oxidoreductase/Mrp antiporter transmembrane" evidence="17">
    <location>
        <begin position="113"/>
        <end position="403"/>
    </location>
</feature>
<accession>B7XCA3</accession>
<feature type="transmembrane region" description="Helical" evidence="16">
    <location>
        <begin position="229"/>
        <end position="248"/>
    </location>
</feature>
<evidence type="ECO:0000256" key="14">
    <source>
        <dbReference type="ARBA" id="ARBA00023136"/>
    </source>
</evidence>
<dbReference type="InterPro" id="IPR001750">
    <property type="entry name" value="ND/Mrp_TM"/>
</dbReference>
<evidence type="ECO:0000256" key="5">
    <source>
        <dbReference type="ARBA" id="ARBA00022448"/>
    </source>
</evidence>
<evidence type="ECO:0000256" key="6">
    <source>
        <dbReference type="ARBA" id="ARBA00022660"/>
    </source>
</evidence>
<evidence type="ECO:0000256" key="12">
    <source>
        <dbReference type="ARBA" id="ARBA00023075"/>
    </source>
</evidence>
<evidence type="ECO:0000256" key="2">
    <source>
        <dbReference type="ARBA" id="ARBA00009025"/>
    </source>
</evidence>
<evidence type="ECO:0000256" key="16">
    <source>
        <dbReference type="RuleBase" id="RU003297"/>
    </source>
</evidence>
<name>B7XCA3_9TELE</name>
<keyword evidence="13 16" id="KW-0496">Mitochondrion</keyword>
<geneLocation type="mitochondrion" evidence="19"/>
<organism evidence="19">
    <name type="scientific">Apeltes quadracus</name>
    <name type="common">fourspine stickleback</name>
    <dbReference type="NCBI Taxonomy" id="240154"/>
    <lineage>
        <taxon>Eukaryota</taxon>
        <taxon>Metazoa</taxon>
        <taxon>Chordata</taxon>
        <taxon>Craniata</taxon>
        <taxon>Vertebrata</taxon>
        <taxon>Euteleostomi</taxon>
        <taxon>Actinopterygii</taxon>
        <taxon>Neopterygii</taxon>
        <taxon>Teleostei</taxon>
        <taxon>Neoteleostei</taxon>
        <taxon>Acanthomorphata</taxon>
        <taxon>Eupercaria</taxon>
        <taxon>Perciformes</taxon>
        <taxon>Cottioidei</taxon>
        <taxon>Gasterosteales</taxon>
        <taxon>Gasterosteidae</taxon>
        <taxon>Apeltes</taxon>
    </lineage>
</organism>
<dbReference type="GO" id="GO:0048039">
    <property type="term" value="F:ubiquinone binding"/>
    <property type="evidence" value="ECO:0007669"/>
    <property type="project" value="TreeGrafter"/>
</dbReference>
<feature type="transmembrane region" description="Helical" evidence="16">
    <location>
        <begin position="260"/>
        <end position="279"/>
    </location>
</feature>
<dbReference type="EC" id="7.1.1.2" evidence="3 16"/>
<dbReference type="Pfam" id="PF01059">
    <property type="entry name" value="Oxidored_q5_N"/>
    <property type="match status" value="1"/>
</dbReference>
<evidence type="ECO:0000256" key="13">
    <source>
        <dbReference type="ARBA" id="ARBA00023128"/>
    </source>
</evidence>
<keyword evidence="6 16" id="KW-0679">Respiratory chain</keyword>
<feature type="transmembrane region" description="Helical" evidence="16">
    <location>
        <begin position="117"/>
        <end position="134"/>
    </location>
</feature>
<dbReference type="InterPro" id="IPR000260">
    <property type="entry name" value="NADH4_N"/>
</dbReference>
<feature type="transmembrane region" description="Helical" evidence="16">
    <location>
        <begin position="310"/>
        <end position="331"/>
    </location>
</feature>
<evidence type="ECO:0000256" key="1">
    <source>
        <dbReference type="ARBA" id="ARBA00004225"/>
    </source>
</evidence>
<dbReference type="GO" id="GO:0031966">
    <property type="term" value="C:mitochondrial membrane"/>
    <property type="evidence" value="ECO:0007669"/>
    <property type="project" value="UniProtKB-SubCell"/>
</dbReference>
<comment type="similarity">
    <text evidence="2 16">Belongs to the complex I subunit 4 family.</text>
</comment>
<gene>
    <name evidence="19" type="primary">ND4</name>
</gene>
<dbReference type="AlphaFoldDB" id="B7XCA3"/>
<evidence type="ECO:0000256" key="3">
    <source>
        <dbReference type="ARBA" id="ARBA00012944"/>
    </source>
</evidence>
<keyword evidence="5 16" id="KW-0813">Transport</keyword>